<comment type="caution">
    <text evidence="5">The sequence shown here is derived from an EMBL/GenBank/DDBJ whole genome shotgun (WGS) entry which is preliminary data.</text>
</comment>
<dbReference type="InterPro" id="IPR038242">
    <property type="entry name" value="Cmr2_N"/>
</dbReference>
<name>A0ABT6EZR1_9SYNE</name>
<feature type="domain" description="CRISPR-associated protein Cmr2 N-terminal" evidence="3">
    <location>
        <begin position="207"/>
        <end position="341"/>
    </location>
</feature>
<dbReference type="InterPro" id="IPR054767">
    <property type="entry name" value="Cas10-Cmr2_palm2"/>
</dbReference>
<evidence type="ECO:0000259" key="3">
    <source>
        <dbReference type="Pfam" id="PF12469"/>
    </source>
</evidence>
<proteinExistence type="predicted"/>
<sequence>MNTLTPVMYYRRKLFALFHDPLLKALFRDKSEKGSWRQLTCLSEVASELETWWSNHEGGGVLADHISSASDRLSFRRDMQVDATVEQAMTTIEVCHPITGAKQTLDFGDTYTDDRLIEIDNRTLWIKIKDLKGEEGAKKAFWWVWRFYGDAIASDQGIDKRDVLLLPAETRLPDCPVMFHNAITAALTGAMFPTDVENNAAVGHPWLLMFSFSPVQEFIKASRKFLDFWAGSYLLHYLSARLCWYLAEKYGPDAVISPNLHGQAIIDAFLIQKYSDPDSGFGEYFDHLNLPNPLKQFDNEESTSLSTAGFPNVISALIPAGDRTTLGPELEQFLQTEWREIGDKVRDSIKETVQGIYGDPKRVNEIQDWIDQAFPDGMWDALKDEFLSWTQGGRWEWNRLWQTQLDHSWETYWIALPLGVPDQSLAKKRSTSDYGDWKAAQDTLAQGTNHAIPIPTATEERIYARINVGTWWPLLQQRLGEGLSAIKNTRNWQIPVAPGERSSISGQYSVVHPNWLYRDRFCEGGGLPTSSLRLFWQVMAVAFPGLFNGSERLNALELTKRMAWKHGGVAESLGIMSFKEDDYEGLIRFPNLSAIAAARFMKNYPDLVQSYWQKLNQAIANQSDLQGYKSLMRSLTHRPNHIRQVDEALKSHGNQNYNGVMFSAKWLGDDLALEGEALSQLRGCVDRAHQSIGWGDRSPADWWGIVLADGDSMGDYVRGKKLKPYGDYVPQKILEQIDKNAAQTGPTQDQWQRWQALMNAPKRMGPATHGGLNRALLDFSNRIVPYLVEHRFCGRVIYSGGDDVMAVFPLEDVLPFIHSLRAAWAGQGDPGGDFTPTGDYWKPSSKQAKKVLGDRPHFTMGDGATLSMGIVLAHKSVPLPTVLENLWQAEKDRAKKLPDKDGLCFRVIYGSGNTLEALLKGEMLADWWDILALCSSEVSPVFHRLASELPRHCYLSKDHLISQAVQAILLRRQVPLPPTFDDNLRRWCDRWEYWAIHHENSLGTRLEDLMHLFRLSAFWLDHGELAAIHSEPAQAA</sequence>
<evidence type="ECO:0000256" key="1">
    <source>
        <dbReference type="ARBA" id="ARBA00022741"/>
    </source>
</evidence>
<reference evidence="5" key="1">
    <citation type="journal article" date="2022" name="Genome Biol. Evol.">
        <title>A New Gene Family Diagnostic for Intracellular Biomineralization of Amorphous Ca Carbonates by Cyanobacteria.</title>
        <authorList>
            <person name="Benzerara K."/>
            <person name="Duprat E."/>
            <person name="Bitard-Feildel T."/>
            <person name="Caumes G."/>
            <person name="Cassier-Chauvat C."/>
            <person name="Chauvat F."/>
            <person name="Dezi M."/>
            <person name="Diop S.I."/>
            <person name="Gaschignard G."/>
            <person name="Gorgen S."/>
            <person name="Gugger M."/>
            <person name="Lopez-Garcia P."/>
            <person name="Millet M."/>
            <person name="Skouri-Panet F."/>
            <person name="Moreira D."/>
            <person name="Callebaut I."/>
        </authorList>
    </citation>
    <scope>NUCLEOTIDE SEQUENCE</scope>
    <source>
        <strain evidence="5">G9</strain>
    </source>
</reference>
<accession>A0ABT6EZR1</accession>
<evidence type="ECO:0000259" key="4">
    <source>
        <dbReference type="Pfam" id="PF22335"/>
    </source>
</evidence>
<protein>
    <submittedName>
        <fullName evidence="5">Type III-B CRISPR-associated protein Cas10/Cmr2</fullName>
    </submittedName>
</protein>
<evidence type="ECO:0000313" key="5">
    <source>
        <dbReference type="EMBL" id="MDG2991064.1"/>
    </source>
</evidence>
<dbReference type="InterPro" id="IPR024615">
    <property type="entry name" value="CRISPR-assoc_Cmr2_N"/>
</dbReference>
<gene>
    <name evidence="5" type="primary">cas10</name>
    <name evidence="5" type="ORF">L3556_09020</name>
</gene>
<reference evidence="5" key="2">
    <citation type="submission" date="2022-01" db="EMBL/GenBank/DDBJ databases">
        <authorList>
            <person name="Zivanovic Y."/>
            <person name="Moreira D."/>
            <person name="Lopez-Garcia P."/>
        </authorList>
    </citation>
    <scope>NUCLEOTIDE SEQUENCE</scope>
    <source>
        <strain evidence="5">G9</strain>
    </source>
</reference>
<feature type="domain" description="Cas10/Cmr2 second palm" evidence="4">
    <location>
        <begin position="704"/>
        <end position="903"/>
    </location>
</feature>
<dbReference type="NCBIfam" id="TIGR02577">
    <property type="entry name" value="cas_TM1794_Cmr2"/>
    <property type="match status" value="1"/>
</dbReference>
<evidence type="ECO:0000313" key="6">
    <source>
        <dbReference type="Proteomes" id="UP001154265"/>
    </source>
</evidence>
<dbReference type="EMBL" id="JAKKUT010000002">
    <property type="protein sequence ID" value="MDG2991064.1"/>
    <property type="molecule type" value="Genomic_DNA"/>
</dbReference>
<dbReference type="Proteomes" id="UP001154265">
    <property type="component" value="Unassembled WGS sequence"/>
</dbReference>
<organism evidence="5 6">
    <name type="scientific">Candidatus Synechococcus calcipolaris G9</name>
    <dbReference type="NCBI Taxonomy" id="1497997"/>
    <lineage>
        <taxon>Bacteria</taxon>
        <taxon>Bacillati</taxon>
        <taxon>Cyanobacteriota</taxon>
        <taxon>Cyanophyceae</taxon>
        <taxon>Synechococcales</taxon>
        <taxon>Synechococcaceae</taxon>
        <taxon>Synechococcus</taxon>
    </lineage>
</organism>
<dbReference type="InterPro" id="IPR013407">
    <property type="entry name" value="CRISPR-assoc_prot_Cmr2"/>
</dbReference>
<dbReference type="RefSeq" id="WP_277866944.1">
    <property type="nucleotide sequence ID" value="NZ_JAKKUT010000002.1"/>
</dbReference>
<dbReference type="Pfam" id="PF22335">
    <property type="entry name" value="Cas10-Cmr2_palm2"/>
    <property type="match status" value="1"/>
</dbReference>
<dbReference type="Pfam" id="PF12469">
    <property type="entry name" value="Cmr2_N"/>
    <property type="match status" value="1"/>
</dbReference>
<dbReference type="InterPro" id="IPR043128">
    <property type="entry name" value="Rev_trsase/Diguanyl_cyclase"/>
</dbReference>
<keyword evidence="1" id="KW-0547">Nucleotide-binding</keyword>
<evidence type="ECO:0000256" key="2">
    <source>
        <dbReference type="ARBA" id="ARBA00023118"/>
    </source>
</evidence>
<keyword evidence="6" id="KW-1185">Reference proteome</keyword>
<dbReference type="Gene3D" id="3.30.70.270">
    <property type="match status" value="1"/>
</dbReference>
<dbReference type="Gene3D" id="3.30.70.2220">
    <property type="entry name" value="CRISPR-Cas system, Cmr2 subunit, D1 domain, cysteine cluster"/>
    <property type="match status" value="1"/>
</dbReference>
<keyword evidence="2" id="KW-0051">Antiviral defense</keyword>